<dbReference type="SUPFAM" id="SSF48726">
    <property type="entry name" value="Immunoglobulin"/>
    <property type="match status" value="2"/>
</dbReference>
<dbReference type="InterPro" id="IPR036116">
    <property type="entry name" value="FN3_sf"/>
</dbReference>
<organism evidence="5 6">
    <name type="scientific">Daphnia magna</name>
    <dbReference type="NCBI Taxonomy" id="35525"/>
    <lineage>
        <taxon>Eukaryota</taxon>
        <taxon>Metazoa</taxon>
        <taxon>Ecdysozoa</taxon>
        <taxon>Arthropoda</taxon>
        <taxon>Crustacea</taxon>
        <taxon>Branchiopoda</taxon>
        <taxon>Diplostraca</taxon>
        <taxon>Cladocera</taxon>
        <taxon>Anomopoda</taxon>
        <taxon>Daphniidae</taxon>
        <taxon>Daphnia</taxon>
    </lineage>
</organism>
<comment type="caution">
    <text evidence="5">The sequence shown here is derived from an EMBL/GenBank/DDBJ whole genome shotgun (WGS) entry which is preliminary data.</text>
</comment>
<evidence type="ECO:0000256" key="2">
    <source>
        <dbReference type="SAM" id="MobiDB-lite"/>
    </source>
</evidence>
<dbReference type="PROSITE" id="PS50835">
    <property type="entry name" value="IG_LIKE"/>
    <property type="match status" value="2"/>
</dbReference>
<dbReference type="InterPro" id="IPR013783">
    <property type="entry name" value="Ig-like_fold"/>
</dbReference>
<dbReference type="SMART" id="SM00060">
    <property type="entry name" value="FN3"/>
    <property type="match status" value="2"/>
</dbReference>
<feature type="domain" description="Fibronectin type-III" evidence="4">
    <location>
        <begin position="39"/>
        <end position="134"/>
    </location>
</feature>
<evidence type="ECO:0000259" key="3">
    <source>
        <dbReference type="PROSITE" id="PS50835"/>
    </source>
</evidence>
<dbReference type="SMART" id="SM00408">
    <property type="entry name" value="IGc2"/>
    <property type="match status" value="2"/>
</dbReference>
<dbReference type="InterPro" id="IPR003961">
    <property type="entry name" value="FN3_dom"/>
</dbReference>
<dbReference type="SUPFAM" id="SSF49265">
    <property type="entry name" value="Fibronectin type III"/>
    <property type="match status" value="2"/>
</dbReference>
<dbReference type="InterPro" id="IPR003598">
    <property type="entry name" value="Ig_sub2"/>
</dbReference>
<feature type="domain" description="Fibronectin type-III" evidence="4">
    <location>
        <begin position="332"/>
        <end position="425"/>
    </location>
</feature>
<dbReference type="Pfam" id="PF00041">
    <property type="entry name" value="fn3"/>
    <property type="match status" value="2"/>
</dbReference>
<dbReference type="EMBL" id="JAOYFB010000040">
    <property type="protein sequence ID" value="KAK4037066.1"/>
    <property type="molecule type" value="Genomic_DNA"/>
</dbReference>
<gene>
    <name evidence="5" type="ORF">OUZ56_029107</name>
</gene>
<feature type="domain" description="Ig-like" evidence="3">
    <location>
        <begin position="141"/>
        <end position="229"/>
    </location>
</feature>
<keyword evidence="6" id="KW-1185">Reference proteome</keyword>
<dbReference type="CDD" id="cd00063">
    <property type="entry name" value="FN3"/>
    <property type="match status" value="2"/>
</dbReference>
<evidence type="ECO:0000256" key="1">
    <source>
        <dbReference type="ARBA" id="ARBA00022737"/>
    </source>
</evidence>
<protein>
    <submittedName>
        <fullName evidence="5">Uncharacterized protein</fullName>
    </submittedName>
</protein>
<dbReference type="Proteomes" id="UP001234178">
    <property type="component" value="Unassembled WGS sequence"/>
</dbReference>
<evidence type="ECO:0000259" key="4">
    <source>
        <dbReference type="PROSITE" id="PS50853"/>
    </source>
</evidence>
<evidence type="ECO:0000313" key="6">
    <source>
        <dbReference type="Proteomes" id="UP001234178"/>
    </source>
</evidence>
<dbReference type="InterPro" id="IPR003599">
    <property type="entry name" value="Ig_sub"/>
</dbReference>
<dbReference type="PANTHER" id="PTHR13817:SF167">
    <property type="entry name" value="MYOMESIN AND MYOSIN BINDING PROTEIN"/>
    <property type="match status" value="1"/>
</dbReference>
<dbReference type="Pfam" id="PF07679">
    <property type="entry name" value="I-set"/>
    <property type="match status" value="2"/>
</dbReference>
<feature type="domain" description="Ig-like" evidence="3">
    <location>
        <begin position="234"/>
        <end position="325"/>
    </location>
</feature>
<feature type="region of interest" description="Disordered" evidence="2">
    <location>
        <begin position="434"/>
        <end position="466"/>
    </location>
</feature>
<dbReference type="Gene3D" id="2.60.40.10">
    <property type="entry name" value="Immunoglobulins"/>
    <property type="match status" value="4"/>
</dbReference>
<dbReference type="InterPro" id="IPR007110">
    <property type="entry name" value="Ig-like_dom"/>
</dbReference>
<dbReference type="InterPro" id="IPR050964">
    <property type="entry name" value="Striated_Muscle_Regulatory"/>
</dbReference>
<evidence type="ECO:0000313" key="5">
    <source>
        <dbReference type="EMBL" id="KAK4037066.1"/>
    </source>
</evidence>
<dbReference type="SMART" id="SM00409">
    <property type="entry name" value="IG"/>
    <property type="match status" value="2"/>
</dbReference>
<sequence>MGNNSGKESGDAAPSPSKRRARPSCPGVPVVIPRQGGDAFQQLAYSNKPDDAVILQWAAPYTDGGTPVNGYAVERKAGDNGQWVRAHPLDVRETEVALTGLQPGQDYRFRVKASNAIGCSEPGSESESYLVPYDPSNVVRPSFTVGLRDAIVMEHEKVEFVVEVQGIPPPEVQWIVNGSTDSKVIVTDRDPDSGVSTLIVNDVLAGDEGEVKCIATNEAGQSTSSAILSVEAPPRAVLTKKYEDGLIFEEGDIIRLKVEFTGRPRPEITWYHENKRLAPDGRMEIEIMADCTILKVAQAKRSDRGEYSVKLQSGLGEDSASFLVTVANRPSVPGKPQPTDVLESVVSLQWDPSEDDGGCEISCYIVEYNRLGWDMWLKAATSRTPQIRLGDLIPGSTYLFRIKAENPYGVSEPSAQSDLIRLPARSNETSWVPDMTSSELVDPDDTTISSSNLGPRDSDQQVTRSGDFDYLPLDASELELGRLTNPSILGAPPAFEGNYSQPRNTNASVWLL</sequence>
<feature type="region of interest" description="Disordered" evidence="2">
    <location>
        <begin position="1"/>
        <end position="28"/>
    </location>
</feature>
<accession>A0ABR0B5V4</accession>
<dbReference type="PRINTS" id="PR00014">
    <property type="entry name" value="FNTYPEIII"/>
</dbReference>
<keyword evidence="1" id="KW-0677">Repeat</keyword>
<dbReference type="PANTHER" id="PTHR13817">
    <property type="entry name" value="TITIN"/>
    <property type="match status" value="1"/>
</dbReference>
<reference evidence="5 6" key="1">
    <citation type="journal article" date="2023" name="Nucleic Acids Res.">
        <title>The hologenome of Daphnia magna reveals possible DNA methylation and microbiome-mediated evolution of the host genome.</title>
        <authorList>
            <person name="Chaturvedi A."/>
            <person name="Li X."/>
            <person name="Dhandapani V."/>
            <person name="Marshall H."/>
            <person name="Kissane S."/>
            <person name="Cuenca-Cambronero M."/>
            <person name="Asole G."/>
            <person name="Calvet F."/>
            <person name="Ruiz-Romero M."/>
            <person name="Marangio P."/>
            <person name="Guigo R."/>
            <person name="Rago D."/>
            <person name="Mirbahai L."/>
            <person name="Eastwood N."/>
            <person name="Colbourne J.K."/>
            <person name="Zhou J."/>
            <person name="Mallon E."/>
            <person name="Orsini L."/>
        </authorList>
    </citation>
    <scope>NUCLEOTIDE SEQUENCE [LARGE SCALE GENOMIC DNA]</scope>
    <source>
        <strain evidence="5">LRV0_1</strain>
    </source>
</reference>
<proteinExistence type="predicted"/>
<dbReference type="PROSITE" id="PS50853">
    <property type="entry name" value="FN3"/>
    <property type="match status" value="2"/>
</dbReference>
<dbReference type="InterPro" id="IPR013098">
    <property type="entry name" value="Ig_I-set"/>
</dbReference>
<dbReference type="InterPro" id="IPR036179">
    <property type="entry name" value="Ig-like_dom_sf"/>
</dbReference>
<name>A0ABR0B5V4_9CRUS</name>